<dbReference type="InterPro" id="IPR036864">
    <property type="entry name" value="Zn2-C6_fun-type_DNA-bd_sf"/>
</dbReference>
<dbReference type="Proteomes" id="UP001154252">
    <property type="component" value="Unassembled WGS sequence"/>
</dbReference>
<keyword evidence="6" id="KW-0539">Nucleus</keyword>
<dbReference type="GO" id="GO:0008270">
    <property type="term" value="F:zinc ion binding"/>
    <property type="evidence" value="ECO:0007669"/>
    <property type="project" value="InterPro"/>
</dbReference>
<dbReference type="Gene3D" id="4.10.240.10">
    <property type="entry name" value="Zn(2)-C6 fungal-type DNA-binding domain"/>
    <property type="match status" value="1"/>
</dbReference>
<evidence type="ECO:0000256" key="1">
    <source>
        <dbReference type="ARBA" id="ARBA00022723"/>
    </source>
</evidence>
<keyword evidence="9" id="KW-1185">Reference proteome</keyword>
<dbReference type="PANTHER" id="PTHR47660:SF3">
    <property type="entry name" value="FINGER DOMAIN PROTEIN, PUTATIVE (AFU_ORTHOLOGUE AFUA_4G03310)-RELATED"/>
    <property type="match status" value="1"/>
</dbReference>
<evidence type="ECO:0000259" key="7">
    <source>
        <dbReference type="PROSITE" id="PS50048"/>
    </source>
</evidence>
<dbReference type="AlphaFoldDB" id="A0A9W4P890"/>
<dbReference type="CDD" id="cd00067">
    <property type="entry name" value="GAL4"/>
    <property type="match status" value="1"/>
</dbReference>
<evidence type="ECO:0000256" key="4">
    <source>
        <dbReference type="ARBA" id="ARBA00023125"/>
    </source>
</evidence>
<evidence type="ECO:0000256" key="5">
    <source>
        <dbReference type="ARBA" id="ARBA00023163"/>
    </source>
</evidence>
<dbReference type="PROSITE" id="PS00463">
    <property type="entry name" value="ZN2_CY6_FUNGAL_1"/>
    <property type="match status" value="1"/>
</dbReference>
<reference evidence="8" key="1">
    <citation type="submission" date="2021-07" db="EMBL/GenBank/DDBJ databases">
        <authorList>
            <person name="Branca A.L. A."/>
        </authorList>
    </citation>
    <scope>NUCLEOTIDE SEQUENCE</scope>
</reference>
<dbReference type="Pfam" id="PF00172">
    <property type="entry name" value="Zn_clus"/>
    <property type="match status" value="1"/>
</dbReference>
<keyword evidence="2" id="KW-0862">Zinc</keyword>
<evidence type="ECO:0000313" key="8">
    <source>
        <dbReference type="EMBL" id="CAG8910051.1"/>
    </source>
</evidence>
<keyword evidence="5" id="KW-0804">Transcription</keyword>
<protein>
    <recommendedName>
        <fullName evidence="7">Zn(2)-C6 fungal-type domain-containing protein</fullName>
    </recommendedName>
</protein>
<dbReference type="GO" id="GO:0003677">
    <property type="term" value="F:DNA binding"/>
    <property type="evidence" value="ECO:0007669"/>
    <property type="project" value="UniProtKB-KW"/>
</dbReference>
<evidence type="ECO:0000256" key="2">
    <source>
        <dbReference type="ARBA" id="ARBA00022833"/>
    </source>
</evidence>
<sequence>MLLNTETKAPPRRKSCEACKIAKRRCDLAVPACSRCMQRNIPCMYPGRLPQSYSEIMDTTPIVDNYESFDDTTALYPSDADLMAAINIGPLHPVVVHSPFRYITILPPDQRVDLYEHYPPLNGFELAMPRTNPPKPLSGVFASRIQFAVDVLKDIPKMMVTETQAPWCHRQLYKNNMPKEMQDAFTCCSLYMTKNEINAPVLMSIFDSRINDLLSSSQPTKPLELLARIHALILYLIMRLFDGNTRSQPSSQCLFDVLETSVQSLLSCIHLPHPSETLELLPISMDPVMNFWNSWIFQESARRTVMMVFYFVSIHNFVQGRPAPVCDGKLGLELAWYQSAHLWNAQSAFDFAVAWTENLHFIVYNADFSGLLQDAKPDDVDLFGRMLLVTKIGIDETKAWFYSRGGSL</sequence>
<dbReference type="PANTHER" id="PTHR47660">
    <property type="entry name" value="TRANSCRIPTION FACTOR WITH C2H2 AND ZN(2)-CYS(6) DNA BINDING DOMAIN (EUROFUNG)-RELATED-RELATED"/>
    <property type="match status" value="1"/>
</dbReference>
<dbReference type="PROSITE" id="PS50048">
    <property type="entry name" value="ZN2_CY6_FUNGAL_2"/>
    <property type="match status" value="1"/>
</dbReference>
<dbReference type="GO" id="GO:0000981">
    <property type="term" value="F:DNA-binding transcription factor activity, RNA polymerase II-specific"/>
    <property type="evidence" value="ECO:0007669"/>
    <property type="project" value="InterPro"/>
</dbReference>
<evidence type="ECO:0000256" key="3">
    <source>
        <dbReference type="ARBA" id="ARBA00023015"/>
    </source>
</evidence>
<keyword evidence="3" id="KW-0805">Transcription regulation</keyword>
<feature type="domain" description="Zn(2)-C6 fungal-type" evidence="7">
    <location>
        <begin position="15"/>
        <end position="45"/>
    </location>
</feature>
<evidence type="ECO:0000256" key="6">
    <source>
        <dbReference type="ARBA" id="ARBA00023242"/>
    </source>
</evidence>
<dbReference type="OrthoDB" id="4216928at2759"/>
<keyword evidence="4" id="KW-0238">DNA-binding</keyword>
<keyword evidence="1" id="KW-0479">Metal-binding</keyword>
<dbReference type="InterPro" id="IPR001138">
    <property type="entry name" value="Zn2Cys6_DnaBD"/>
</dbReference>
<dbReference type="SMART" id="SM00066">
    <property type="entry name" value="GAL4"/>
    <property type="match status" value="1"/>
</dbReference>
<dbReference type="EMBL" id="CAJVRC010000905">
    <property type="protein sequence ID" value="CAG8910051.1"/>
    <property type="molecule type" value="Genomic_DNA"/>
</dbReference>
<comment type="caution">
    <text evidence="8">The sequence shown here is derived from an EMBL/GenBank/DDBJ whole genome shotgun (WGS) entry which is preliminary data.</text>
</comment>
<accession>A0A9W4P890</accession>
<name>A0A9W4P890_9EURO</name>
<dbReference type="SUPFAM" id="SSF57701">
    <property type="entry name" value="Zn2/Cys6 DNA-binding domain"/>
    <property type="match status" value="1"/>
</dbReference>
<organism evidence="8 9">
    <name type="scientific">Penicillium egyptiacum</name>
    <dbReference type="NCBI Taxonomy" id="1303716"/>
    <lineage>
        <taxon>Eukaryota</taxon>
        <taxon>Fungi</taxon>
        <taxon>Dikarya</taxon>
        <taxon>Ascomycota</taxon>
        <taxon>Pezizomycotina</taxon>
        <taxon>Eurotiomycetes</taxon>
        <taxon>Eurotiomycetidae</taxon>
        <taxon>Eurotiales</taxon>
        <taxon>Aspergillaceae</taxon>
        <taxon>Penicillium</taxon>
    </lineage>
</organism>
<evidence type="ECO:0000313" key="9">
    <source>
        <dbReference type="Proteomes" id="UP001154252"/>
    </source>
</evidence>
<proteinExistence type="predicted"/>
<gene>
    <name evidence="8" type="ORF">PEGY_LOCUS10853</name>
</gene>